<dbReference type="InterPro" id="IPR003961">
    <property type="entry name" value="FN3_dom"/>
</dbReference>
<dbReference type="SUPFAM" id="SSF51445">
    <property type="entry name" value="(Trans)glycosidases"/>
    <property type="match status" value="1"/>
</dbReference>
<dbReference type="PANTHER" id="PTHR31490">
    <property type="entry name" value="GLYCOSYL HYDROLASE"/>
    <property type="match status" value="1"/>
</dbReference>
<feature type="region of interest" description="Disordered" evidence="10">
    <location>
        <begin position="1135"/>
        <end position="1164"/>
    </location>
</feature>
<evidence type="ECO:0000259" key="12">
    <source>
        <dbReference type="PROSITE" id="PS50853"/>
    </source>
</evidence>
<evidence type="ECO:0000313" key="15">
    <source>
        <dbReference type="Proteomes" id="UP001597541"/>
    </source>
</evidence>
<feature type="signal peptide" evidence="11">
    <location>
        <begin position="1"/>
        <end position="18"/>
    </location>
</feature>
<evidence type="ECO:0000259" key="13">
    <source>
        <dbReference type="PROSITE" id="PS51760"/>
    </source>
</evidence>
<reference evidence="15" key="1">
    <citation type="journal article" date="2019" name="Int. J. Syst. Evol. Microbiol.">
        <title>The Global Catalogue of Microorganisms (GCM) 10K type strain sequencing project: providing services to taxonomists for standard genome sequencing and annotation.</title>
        <authorList>
            <consortium name="The Broad Institute Genomics Platform"/>
            <consortium name="The Broad Institute Genome Sequencing Center for Infectious Disease"/>
            <person name="Wu L."/>
            <person name="Ma J."/>
        </authorList>
    </citation>
    <scope>NUCLEOTIDE SEQUENCE [LARGE SCALE GENOMIC DNA]</scope>
    <source>
        <strain evidence="15">KCTC 3950</strain>
    </source>
</reference>
<dbReference type="InterPro" id="IPR017853">
    <property type="entry name" value="GH"/>
</dbReference>
<dbReference type="EC" id="3.2.1.8" evidence="3"/>
<keyword evidence="15" id="KW-1185">Reference proteome</keyword>
<feature type="domain" description="Fibronectin type-III" evidence="12">
    <location>
        <begin position="1066"/>
        <end position="1154"/>
    </location>
</feature>
<evidence type="ECO:0000256" key="11">
    <source>
        <dbReference type="SAM" id="SignalP"/>
    </source>
</evidence>
<comment type="similarity">
    <text evidence="2">Belongs to the glycosyl hydrolase 10 (cellulase F) family.</text>
</comment>
<keyword evidence="4" id="KW-0858">Xylan degradation</keyword>
<comment type="caution">
    <text evidence="14">The sequence shown here is derived from an EMBL/GenBank/DDBJ whole genome shotgun (WGS) entry which is preliminary data.</text>
</comment>
<dbReference type="SMART" id="SM00060">
    <property type="entry name" value="FN3"/>
    <property type="match status" value="1"/>
</dbReference>
<proteinExistence type="inferred from homology"/>
<sequence>MKKAVLVYSLLISMVAMLVSPGYFTSKAQASDAAYYSVLMSEMQGRGLPAGTFMFGDSYTDVINGFNLDVADPSWASKEMVDVDPAEGMPFDKAIKVTTTTKRPNAYEIDLTHKITTPVQKDDIFLTVVYFKKLSSSAETGTAESFFSLKNYGNGWNNWTYTPGNMTNGTGEWQKYYFTSAAPNDAGDNTGVPTWFAELQLGFQKQTVLIGGFATIKYPKDVDKSKLPASDFKFTYEGYEAAAPWRAEAAARIQDHRKGPIQVTVTDSSGNPVSGAKVQVNMKRHAFGFGSAVPALHLNGTTPADRIFQQKFYQLFNKATFENDLTWEPWYGAWNDDFGKQQVLNALPKLEEKGIPVKGHVLTWTGLPWHPDDSKNLQKIYESKAASEGQEAADSWMKETILAHIDDIAGTLKGRIKEWNVKNEPFNFRSDVEALGTGIYSELFNRAHTADPHAGLYMNESGFLQGQSNDIRDYLYSLVDRILADNARIDGVGEEGHYNAASLPSIPVLLNNTAEFGEKYPNLDLQITEFDINAYRPVQAQVDAQAQFTRDYILAMFSRPEVSAITSWGFWEGRHWYPPAAYYNEDWSLRPNGQAYIDTVFKELWTDEEGFTGSDGTFTTEGFLGDYDIIVTGTDKAKKVGFQIKNSNHSGLPNEIAVQLLADHTIIPGIVLHDSMSNKDSMYTASANLQVDASDADIFGGDTGRIAKNSPEAGAAVYRLKNVKSFAAAVYYESSDNAALSDRMKISLSPDGKVWAPAETIVRESAVSGTWKKAQIKQPGSIPPYMNYIRFEWPAGTAALKTQLADLTLATDETDNVFNDVKVDAIHDYFDDFSKVYSKSDGIITNESLFSGEHSKAIQLAWGNAGPESVVYDTSVLKRFDKFEVMRLHNMAGNNGTISYYASPDGIGWTQVAAKPTKMNDLADYTGTQYGYDLYVDTNETPIPSGMKYFKIEFSGGAEWAYRFAQVHLTGTAASTSKEITGFTLAGQTGETTIDAASRTITVHVPYGTDITALKPAVTVSEKAAVIPVSGEAVDFTQPVVYSVKAEDGSIQNWTTQVVVDPDATAPGVPGALIGTATKTAVTLNWEASTDNAGVVSYQVYQDQILLGKVSGTTLTYVVNDLKKDTDYRFRVTAADEAGNESQPAWVTVSTDHDNRSNNPSGKR</sequence>
<dbReference type="Pfam" id="PF00331">
    <property type="entry name" value="Glyco_hydro_10"/>
    <property type="match status" value="1"/>
</dbReference>
<evidence type="ECO:0000256" key="8">
    <source>
        <dbReference type="ARBA" id="ARBA00023295"/>
    </source>
</evidence>
<evidence type="ECO:0000256" key="3">
    <source>
        <dbReference type="ARBA" id="ARBA00012590"/>
    </source>
</evidence>
<dbReference type="Gene3D" id="2.60.40.2340">
    <property type="match status" value="1"/>
</dbReference>
<comment type="catalytic activity">
    <reaction evidence="1">
        <text>Endohydrolysis of (1-&gt;4)-beta-D-xylosidic linkages in xylans.</text>
        <dbReference type="EC" id="3.2.1.8"/>
    </reaction>
</comment>
<feature type="domain" description="GH10" evidence="13">
    <location>
        <begin position="290"/>
        <end position="599"/>
    </location>
</feature>
<keyword evidence="8" id="KW-0326">Glycosidase</keyword>
<evidence type="ECO:0000256" key="5">
    <source>
        <dbReference type="ARBA" id="ARBA00022729"/>
    </source>
</evidence>
<dbReference type="EMBL" id="JBHUME010000009">
    <property type="protein sequence ID" value="MFD2613932.1"/>
    <property type="molecule type" value="Genomic_DNA"/>
</dbReference>
<feature type="compositionally biased region" description="Polar residues" evidence="10">
    <location>
        <begin position="1140"/>
        <end position="1150"/>
    </location>
</feature>
<dbReference type="SMART" id="SM00633">
    <property type="entry name" value="Glyco_10"/>
    <property type="match status" value="1"/>
</dbReference>
<dbReference type="Gene3D" id="3.20.20.80">
    <property type="entry name" value="Glycosidases"/>
    <property type="match status" value="1"/>
</dbReference>
<evidence type="ECO:0000256" key="1">
    <source>
        <dbReference type="ARBA" id="ARBA00000681"/>
    </source>
</evidence>
<dbReference type="CDD" id="cd00063">
    <property type="entry name" value="FN3"/>
    <property type="match status" value="1"/>
</dbReference>
<evidence type="ECO:0000256" key="10">
    <source>
        <dbReference type="SAM" id="MobiDB-lite"/>
    </source>
</evidence>
<dbReference type="Gene3D" id="2.60.40.10">
    <property type="entry name" value="Immunoglobulins"/>
    <property type="match status" value="1"/>
</dbReference>
<keyword evidence="9" id="KW-0624">Polysaccharide degradation</keyword>
<dbReference type="SUPFAM" id="SSF49265">
    <property type="entry name" value="Fibronectin type III"/>
    <property type="match status" value="1"/>
</dbReference>
<feature type="chain" id="PRO_5046047915" description="endo-1,4-beta-xylanase" evidence="11">
    <location>
        <begin position="19"/>
        <end position="1164"/>
    </location>
</feature>
<dbReference type="Pfam" id="PF00041">
    <property type="entry name" value="fn3"/>
    <property type="match status" value="1"/>
</dbReference>
<accession>A0ABW5PIR7</accession>
<organism evidence="14 15">
    <name type="scientific">Paenibacillus gansuensis</name>
    <dbReference type="NCBI Taxonomy" id="306542"/>
    <lineage>
        <taxon>Bacteria</taxon>
        <taxon>Bacillati</taxon>
        <taxon>Bacillota</taxon>
        <taxon>Bacilli</taxon>
        <taxon>Bacillales</taxon>
        <taxon>Paenibacillaceae</taxon>
        <taxon>Paenibacillus</taxon>
    </lineage>
</organism>
<dbReference type="RefSeq" id="WP_377604235.1">
    <property type="nucleotide sequence ID" value="NZ_JBHUME010000009.1"/>
</dbReference>
<evidence type="ECO:0000256" key="4">
    <source>
        <dbReference type="ARBA" id="ARBA00022651"/>
    </source>
</evidence>
<evidence type="ECO:0000256" key="7">
    <source>
        <dbReference type="ARBA" id="ARBA00023277"/>
    </source>
</evidence>
<dbReference type="InterPro" id="IPR036116">
    <property type="entry name" value="FN3_sf"/>
</dbReference>
<evidence type="ECO:0000256" key="6">
    <source>
        <dbReference type="ARBA" id="ARBA00022801"/>
    </source>
</evidence>
<dbReference type="InterPro" id="IPR001000">
    <property type="entry name" value="GH10_dom"/>
</dbReference>
<keyword evidence="6" id="KW-0378">Hydrolase</keyword>
<evidence type="ECO:0000313" key="14">
    <source>
        <dbReference type="EMBL" id="MFD2613932.1"/>
    </source>
</evidence>
<dbReference type="PANTHER" id="PTHR31490:SF88">
    <property type="entry name" value="BETA-XYLANASE"/>
    <property type="match status" value="1"/>
</dbReference>
<keyword evidence="7" id="KW-0119">Carbohydrate metabolism</keyword>
<protein>
    <recommendedName>
        <fullName evidence="3">endo-1,4-beta-xylanase</fullName>
        <ecNumber evidence="3">3.2.1.8</ecNumber>
    </recommendedName>
</protein>
<dbReference type="InterPro" id="IPR013783">
    <property type="entry name" value="Ig-like_fold"/>
</dbReference>
<dbReference type="PROSITE" id="PS51760">
    <property type="entry name" value="GH10_2"/>
    <property type="match status" value="1"/>
</dbReference>
<evidence type="ECO:0000256" key="9">
    <source>
        <dbReference type="ARBA" id="ARBA00023326"/>
    </source>
</evidence>
<gene>
    <name evidence="14" type="ORF">ACFSUF_16070</name>
</gene>
<name>A0ABW5PIR7_9BACL</name>
<evidence type="ECO:0000256" key="2">
    <source>
        <dbReference type="ARBA" id="ARBA00007495"/>
    </source>
</evidence>
<keyword evidence="5 11" id="KW-0732">Signal</keyword>
<dbReference type="InterPro" id="IPR044846">
    <property type="entry name" value="GH10"/>
</dbReference>
<dbReference type="PROSITE" id="PS50853">
    <property type="entry name" value="FN3"/>
    <property type="match status" value="1"/>
</dbReference>
<dbReference type="Proteomes" id="UP001597541">
    <property type="component" value="Unassembled WGS sequence"/>
</dbReference>